<gene>
    <name evidence="1" type="ORF">RZN69_15770</name>
</gene>
<proteinExistence type="predicted"/>
<sequence>MAVEVDQEIIVSPGWNAVWLAVDPIDGDGNQRSVESVFSHNDITHVATLRSPVDSEEFISEATEDPYNDELWKMWRKSSELDNDTLLTIAGYQAYLVRSDASGDISLTISGEARFETFDWSEDAYNLVGFQLTGSISFNSFFAGFTDTFPTNRIFQLKANGDWEGVNGTDLMESGVAYWIFCEGPTSFMGPIRVSFDGYDWLDFGANTDLTIADPQGLTGTETIDVSTREIVFKNISEAAHSPQLVKVEPTTTGNAALSDELRIYEIDPKPGELGYDVGVNGQIVDAFFDSIASGDSDFVTLGAYIHWSNGGSERENLYRLELGNNLYYWLPIVARNLSVTGGDDISGEPDYAGLWVGEVLIDEVSSVTEDGRPLSETSTTMPMRMIVHVDDTGGASLLSAVTVMQEKSADGEEQGDLVLVIENDKLDYFEGIEELSGKRVGKRIQTTSYDMPRDFTRTGQFELWTDFGYNEDYIDSPFVSAITNTDGLGYDGDLDGAIDLAIYGNYLYVTGYWSERLAIFDISDPANPTHVQSLAEGDNGITSLNSTGSGVKFVVEGDYGFLLDPVDDAIAVMDMANAVGGVPTVVSVLNHSDPNITDIDAPQDVALDGDYLYVAGWQTITVFDFSTPSSPTEVAFIKDENGGYSLLRSIRDLIVSEGYLYASAYTDDAVTIINVADPANPFLVSEIRDNVNGFQRLDGADAMLLDGNVLYVAVFREDSLTIIDVSDPANPVRLNQLLSTSNLNSATDLVLLNDVLYVAASTNNAVSAYDVADPTSISLIKRYSGGDFSGYSNGVSSIAPYGEYLFVNAYNSDAVTAIFRMNDLFRESDIRNYVNGQSSRPIILDENYHSSWPLSGSVEPGGLIETADGAPLDFDAFHRSNPFRHAFHKQHTSGYGIQRSLTMEFDLNSVGDRLTGAYSETVEGLAAFPISFVGQFTLKRVAPVAELQ</sequence>
<dbReference type="SUPFAM" id="SSF101908">
    <property type="entry name" value="Putative isomerase YbhE"/>
    <property type="match status" value="1"/>
</dbReference>
<keyword evidence="2" id="KW-1185">Reference proteome</keyword>
<dbReference type="RefSeq" id="WP_317832185.1">
    <property type="nucleotide sequence ID" value="NZ_CP136920.1"/>
</dbReference>
<dbReference type="InterPro" id="IPR015943">
    <property type="entry name" value="WD40/YVTN_repeat-like_dom_sf"/>
</dbReference>
<dbReference type="Proteomes" id="UP001304300">
    <property type="component" value="Chromosome"/>
</dbReference>
<dbReference type="Gene3D" id="2.130.10.10">
    <property type="entry name" value="YVTN repeat-like/Quinoprotein amine dehydrogenase"/>
    <property type="match status" value="1"/>
</dbReference>
<dbReference type="KEGG" id="puo:RZN69_15770"/>
<reference evidence="1 2" key="1">
    <citation type="submission" date="2023-10" db="EMBL/GenBank/DDBJ databases">
        <title>Rubellicoccus peritrichatus gen. nov., sp. nov., isolated from an algae of coral reef tank.</title>
        <authorList>
            <person name="Luo J."/>
        </authorList>
    </citation>
    <scope>NUCLEOTIDE SEQUENCE [LARGE SCALE GENOMIC DNA]</scope>
    <source>
        <strain evidence="1 2">CR14</strain>
    </source>
</reference>
<dbReference type="EMBL" id="CP136920">
    <property type="protein sequence ID" value="WOO40082.1"/>
    <property type="molecule type" value="Genomic_DNA"/>
</dbReference>
<name>A0AAQ3QUS2_9BACT</name>
<evidence type="ECO:0000313" key="1">
    <source>
        <dbReference type="EMBL" id="WOO40082.1"/>
    </source>
</evidence>
<protein>
    <recommendedName>
        <fullName evidence="3">LVIVD repeat-containing protein</fullName>
    </recommendedName>
</protein>
<dbReference type="AlphaFoldDB" id="A0AAQ3QUS2"/>
<dbReference type="Pfam" id="PF08309">
    <property type="entry name" value="LVIVD"/>
    <property type="match status" value="4"/>
</dbReference>
<organism evidence="1 2">
    <name type="scientific">Rubellicoccus peritrichatus</name>
    <dbReference type="NCBI Taxonomy" id="3080537"/>
    <lineage>
        <taxon>Bacteria</taxon>
        <taxon>Pseudomonadati</taxon>
        <taxon>Verrucomicrobiota</taxon>
        <taxon>Opitutia</taxon>
        <taxon>Puniceicoccales</taxon>
        <taxon>Cerasicoccaceae</taxon>
        <taxon>Rubellicoccus</taxon>
    </lineage>
</organism>
<accession>A0AAQ3QUS2</accession>
<evidence type="ECO:0008006" key="3">
    <source>
        <dbReference type="Google" id="ProtNLM"/>
    </source>
</evidence>
<dbReference type="InterPro" id="IPR013211">
    <property type="entry name" value="LVIVD"/>
</dbReference>
<evidence type="ECO:0000313" key="2">
    <source>
        <dbReference type="Proteomes" id="UP001304300"/>
    </source>
</evidence>